<protein>
    <submittedName>
        <fullName evidence="14">G_PROTEIN_RECEP_F1_2 domain-containing protein</fullName>
    </submittedName>
</protein>
<dbReference type="CDD" id="cd00637">
    <property type="entry name" value="7tm_classA_rhodopsin-like"/>
    <property type="match status" value="1"/>
</dbReference>
<dbReference type="PANTHER" id="PTHR24243">
    <property type="entry name" value="G-PROTEIN COUPLED RECEPTOR"/>
    <property type="match status" value="1"/>
</dbReference>
<dbReference type="GO" id="GO:0004930">
    <property type="term" value="F:G protein-coupled receptor activity"/>
    <property type="evidence" value="ECO:0007669"/>
    <property type="project" value="UniProtKB-KW"/>
</dbReference>
<dbReference type="SUPFAM" id="SSF81321">
    <property type="entry name" value="Family A G protein-coupled receptor-like"/>
    <property type="match status" value="1"/>
</dbReference>
<evidence type="ECO:0000256" key="3">
    <source>
        <dbReference type="ARBA" id="ARBA00022989"/>
    </source>
</evidence>
<evidence type="ECO:0000313" key="14">
    <source>
        <dbReference type="WBParaSite" id="DME_0000051401-mRNA-1"/>
    </source>
</evidence>
<dbReference type="GO" id="GO:0016020">
    <property type="term" value="C:membrane"/>
    <property type="evidence" value="ECO:0007669"/>
    <property type="project" value="UniProtKB-SubCell"/>
</dbReference>
<feature type="transmembrane region" description="Helical" evidence="9">
    <location>
        <begin position="130"/>
        <end position="151"/>
    </location>
</feature>
<proteinExistence type="inferred from homology"/>
<sequence length="337" mass="39025">MRRLISIPWSLFFGCLFVILTTVGLIGNVVVIVAIAGDRKMRQSVMNILLFNLAIADTLNLLTTTIEWVPTIITGTPGWVLPSILCPVGRYLEITFLFVSIMTQLIVCIERYIAIVYPIHARRLCSRRNIFITLIVIWLFVAVFSLPYALLNKKQKSEFMYLFIANTCTNIYINSESWKNYKWIEFANFYFFPCIIFVVLYSKVSMILWSKNRALYKVSSFQMSLRPDALKLRRNVVKMLVACVSVYFICYSPIQAIFLSKALFDIHISPAYEFILLMNAFALTCSACNPLLYTLFSKKFRSRMTKIFQCFQAPIGEKPNDFSNSVSKVIHYFKRMQ</sequence>
<dbReference type="Proteomes" id="UP000274756">
    <property type="component" value="Unassembled WGS sequence"/>
</dbReference>
<keyword evidence="13" id="KW-1185">Reference proteome</keyword>
<evidence type="ECO:0000313" key="12">
    <source>
        <dbReference type="Proteomes" id="UP000038040"/>
    </source>
</evidence>
<dbReference type="Pfam" id="PF00001">
    <property type="entry name" value="7tm_1"/>
    <property type="match status" value="1"/>
</dbReference>
<evidence type="ECO:0000256" key="9">
    <source>
        <dbReference type="SAM" id="Phobius"/>
    </source>
</evidence>
<dbReference type="InterPro" id="IPR000276">
    <property type="entry name" value="GPCR_Rhodpsn"/>
</dbReference>
<evidence type="ECO:0000256" key="6">
    <source>
        <dbReference type="ARBA" id="ARBA00023170"/>
    </source>
</evidence>
<dbReference type="Gene3D" id="1.20.1070.10">
    <property type="entry name" value="Rhodopsin 7-helix transmembrane proteins"/>
    <property type="match status" value="1"/>
</dbReference>
<name>A0A0N4U1M2_DRAME</name>
<dbReference type="PROSITE" id="PS00237">
    <property type="entry name" value="G_PROTEIN_RECEP_F1_1"/>
    <property type="match status" value="1"/>
</dbReference>
<comment type="similarity">
    <text evidence="8">Belongs to the G-protein coupled receptor 1 family.</text>
</comment>
<feature type="transmembrane region" description="Helical" evidence="9">
    <location>
        <begin position="189"/>
        <end position="209"/>
    </location>
</feature>
<dbReference type="PROSITE" id="PS51257">
    <property type="entry name" value="PROKAR_LIPOPROTEIN"/>
    <property type="match status" value="1"/>
</dbReference>
<evidence type="ECO:0000256" key="4">
    <source>
        <dbReference type="ARBA" id="ARBA00023040"/>
    </source>
</evidence>
<dbReference type="PROSITE" id="PS50262">
    <property type="entry name" value="G_PROTEIN_RECEP_F1_2"/>
    <property type="match status" value="1"/>
</dbReference>
<dbReference type="Proteomes" id="UP000038040">
    <property type="component" value="Unplaced"/>
</dbReference>
<dbReference type="PRINTS" id="PR00237">
    <property type="entry name" value="GPCRRHODOPSN"/>
</dbReference>
<evidence type="ECO:0000256" key="1">
    <source>
        <dbReference type="ARBA" id="ARBA00004141"/>
    </source>
</evidence>
<gene>
    <name evidence="11" type="ORF">DME_LOCUS4874</name>
</gene>
<organism evidence="12 14">
    <name type="scientific">Dracunculus medinensis</name>
    <name type="common">Guinea worm</name>
    <dbReference type="NCBI Taxonomy" id="318479"/>
    <lineage>
        <taxon>Eukaryota</taxon>
        <taxon>Metazoa</taxon>
        <taxon>Ecdysozoa</taxon>
        <taxon>Nematoda</taxon>
        <taxon>Chromadorea</taxon>
        <taxon>Rhabditida</taxon>
        <taxon>Spirurina</taxon>
        <taxon>Dracunculoidea</taxon>
        <taxon>Dracunculidae</taxon>
        <taxon>Dracunculus</taxon>
    </lineage>
</organism>
<dbReference type="PANTHER" id="PTHR24243:SF208">
    <property type="entry name" value="PYROKININ-1 RECEPTOR"/>
    <property type="match status" value="1"/>
</dbReference>
<dbReference type="EMBL" id="UYYG01001151">
    <property type="protein sequence ID" value="VDN54901.1"/>
    <property type="molecule type" value="Genomic_DNA"/>
</dbReference>
<dbReference type="AlphaFoldDB" id="A0A0N4U1M2"/>
<feature type="domain" description="G-protein coupled receptors family 1 profile" evidence="10">
    <location>
        <begin position="27"/>
        <end position="293"/>
    </location>
</feature>
<feature type="transmembrane region" description="Helical" evidence="9">
    <location>
        <begin position="48"/>
        <end position="69"/>
    </location>
</feature>
<keyword evidence="4 8" id="KW-0297">G-protein coupled receptor</keyword>
<evidence type="ECO:0000313" key="13">
    <source>
        <dbReference type="Proteomes" id="UP000274756"/>
    </source>
</evidence>
<evidence type="ECO:0000259" key="10">
    <source>
        <dbReference type="PROSITE" id="PS50262"/>
    </source>
</evidence>
<feature type="transmembrane region" description="Helical" evidence="9">
    <location>
        <begin position="6"/>
        <end position="36"/>
    </location>
</feature>
<reference evidence="14" key="1">
    <citation type="submission" date="2017-02" db="UniProtKB">
        <authorList>
            <consortium name="WormBaseParasite"/>
        </authorList>
    </citation>
    <scope>IDENTIFICATION</scope>
</reference>
<evidence type="ECO:0000256" key="8">
    <source>
        <dbReference type="RuleBase" id="RU000688"/>
    </source>
</evidence>
<keyword evidence="5 9" id="KW-0472">Membrane</keyword>
<evidence type="ECO:0000313" key="11">
    <source>
        <dbReference type="EMBL" id="VDN54901.1"/>
    </source>
</evidence>
<keyword evidence="6 8" id="KW-0675">Receptor</keyword>
<feature type="transmembrane region" description="Helical" evidence="9">
    <location>
        <begin position="236"/>
        <end position="254"/>
    </location>
</feature>
<keyword evidence="3 9" id="KW-1133">Transmembrane helix</keyword>
<keyword evidence="2 8" id="KW-0812">Transmembrane</keyword>
<feature type="transmembrane region" description="Helical" evidence="9">
    <location>
        <begin position="274"/>
        <end position="296"/>
    </location>
</feature>
<dbReference type="InterPro" id="IPR017452">
    <property type="entry name" value="GPCR_Rhodpsn_7TM"/>
</dbReference>
<dbReference type="OrthoDB" id="5810838at2759"/>
<evidence type="ECO:0000256" key="2">
    <source>
        <dbReference type="ARBA" id="ARBA00022692"/>
    </source>
</evidence>
<dbReference type="STRING" id="318479.A0A0N4U1M2"/>
<accession>A0A0N4U1M2</accession>
<keyword evidence="7 8" id="KW-0807">Transducer</keyword>
<feature type="transmembrane region" description="Helical" evidence="9">
    <location>
        <begin position="89"/>
        <end position="109"/>
    </location>
</feature>
<comment type="subcellular location">
    <subcellularLocation>
        <location evidence="1">Membrane</location>
        <topology evidence="1">Multi-pass membrane protein</topology>
    </subcellularLocation>
</comment>
<dbReference type="WBParaSite" id="DME_0000051401-mRNA-1">
    <property type="protein sequence ID" value="DME_0000051401-mRNA-1"/>
    <property type="gene ID" value="DME_0000051401"/>
</dbReference>
<evidence type="ECO:0000256" key="7">
    <source>
        <dbReference type="ARBA" id="ARBA00023224"/>
    </source>
</evidence>
<evidence type="ECO:0000256" key="5">
    <source>
        <dbReference type="ARBA" id="ARBA00023136"/>
    </source>
</evidence>
<reference evidence="11 13" key="2">
    <citation type="submission" date="2018-11" db="EMBL/GenBank/DDBJ databases">
        <authorList>
            <consortium name="Pathogen Informatics"/>
        </authorList>
    </citation>
    <scope>NUCLEOTIDE SEQUENCE [LARGE SCALE GENOMIC DNA]</scope>
</reference>